<feature type="domain" description="TtsA-like Glycoside hydrolase family 108" evidence="1">
    <location>
        <begin position="9"/>
        <end position="108"/>
    </location>
</feature>
<dbReference type="AlphaFoldDB" id="A0A0E3ZU97"/>
<proteinExistence type="predicted"/>
<protein>
    <submittedName>
        <fullName evidence="3">Uncharacterized protein</fullName>
    </submittedName>
</protein>
<dbReference type="SUPFAM" id="SSF53955">
    <property type="entry name" value="Lysozyme-like"/>
    <property type="match status" value="1"/>
</dbReference>
<reference evidence="3 4" key="1">
    <citation type="journal article" date="2014" name="Curr. Microbiol.">
        <title>Spirosoma radiotolerans sp. nov., a gamma-radiation-resistant bacterium isolated from gamma ray-irradiated soil.</title>
        <authorList>
            <person name="Lee J.J."/>
            <person name="Srinivasan S."/>
            <person name="Lim S."/>
            <person name="Joe M."/>
            <person name="Im S."/>
            <person name="Bae S.I."/>
            <person name="Park K.R."/>
            <person name="Han J.H."/>
            <person name="Park S.H."/>
            <person name="Joo B.M."/>
            <person name="Park S.J."/>
            <person name="Kim M.K."/>
        </authorList>
    </citation>
    <scope>NUCLEOTIDE SEQUENCE [LARGE SCALE GENOMIC DNA]</scope>
    <source>
        <strain evidence="3 4">DG5A</strain>
    </source>
</reference>
<dbReference type="OrthoDB" id="672438at2"/>
<dbReference type="Gene3D" id="1.20.141.10">
    <property type="entry name" value="Chitosanase, subunit A, domain 1"/>
    <property type="match status" value="1"/>
</dbReference>
<dbReference type="STRING" id="1379870.SD10_09135"/>
<dbReference type="EMBL" id="CP010429">
    <property type="protein sequence ID" value="AKD55044.1"/>
    <property type="molecule type" value="Genomic_DNA"/>
</dbReference>
<dbReference type="Pfam" id="PF05838">
    <property type="entry name" value="Glyco_hydro_108"/>
    <property type="match status" value="1"/>
</dbReference>
<organism evidence="3 4">
    <name type="scientific">Spirosoma radiotolerans</name>
    <dbReference type="NCBI Taxonomy" id="1379870"/>
    <lineage>
        <taxon>Bacteria</taxon>
        <taxon>Pseudomonadati</taxon>
        <taxon>Bacteroidota</taxon>
        <taxon>Cytophagia</taxon>
        <taxon>Cytophagales</taxon>
        <taxon>Cytophagaceae</taxon>
        <taxon>Spirosoma</taxon>
    </lineage>
</organism>
<evidence type="ECO:0000259" key="2">
    <source>
        <dbReference type="Pfam" id="PF09374"/>
    </source>
</evidence>
<gene>
    <name evidence="3" type="ORF">SD10_09135</name>
</gene>
<keyword evidence="4" id="KW-1185">Reference proteome</keyword>
<dbReference type="Proteomes" id="UP000033054">
    <property type="component" value="Chromosome"/>
</dbReference>
<dbReference type="PATRIC" id="fig|1379870.5.peg.1989"/>
<evidence type="ECO:0000313" key="4">
    <source>
        <dbReference type="Proteomes" id="UP000033054"/>
    </source>
</evidence>
<accession>A0A0E3ZU97</accession>
<dbReference type="InterPro" id="IPR018537">
    <property type="entry name" value="Peptidoglycan-bd_3"/>
</dbReference>
<feature type="domain" description="Peptidoglycan binding" evidence="2">
    <location>
        <begin position="112"/>
        <end position="190"/>
    </location>
</feature>
<name>A0A0E3ZU97_9BACT</name>
<sequence>MANFLIAFAYTMGNEGGLANHPSDKGGLTYKGITSRDWPNWPGWIQVRNAMRQSGDTDVINRILAADVALQDNVKKFYKLNYWDVNKLDQFNDQAIATELFDTAVNCGENTAAIMLQKSLNKLNKVGRLYPNIAVDGIVGPQTLALTNGHPQPKALLKTLNGYQFKHYEKIADEDESQEVFFYAWLSRVVMAA</sequence>
<evidence type="ECO:0000259" key="1">
    <source>
        <dbReference type="Pfam" id="PF05838"/>
    </source>
</evidence>
<dbReference type="Pfam" id="PF09374">
    <property type="entry name" value="PG_binding_3"/>
    <property type="match status" value="1"/>
</dbReference>
<dbReference type="InterPro" id="IPR023346">
    <property type="entry name" value="Lysozyme-like_dom_sf"/>
</dbReference>
<dbReference type="RefSeq" id="WP_046573524.1">
    <property type="nucleotide sequence ID" value="NZ_CP010429.1"/>
</dbReference>
<dbReference type="HOGENOM" id="CLU_082693_2_0_10"/>
<dbReference type="KEGG" id="srd:SD10_09135"/>
<evidence type="ECO:0000313" key="3">
    <source>
        <dbReference type="EMBL" id="AKD55044.1"/>
    </source>
</evidence>
<dbReference type="InterPro" id="IPR008565">
    <property type="entry name" value="TtsA-like_GH18_dom"/>
</dbReference>